<proteinExistence type="predicted"/>
<organism evidence="2 3">
    <name type="scientific">Cricetulus griseus</name>
    <name type="common">Chinese hamster</name>
    <name type="synonym">Cricetulus barabensis griseus</name>
    <dbReference type="NCBI Taxonomy" id="10029"/>
    <lineage>
        <taxon>Eukaryota</taxon>
        <taxon>Metazoa</taxon>
        <taxon>Chordata</taxon>
        <taxon>Craniata</taxon>
        <taxon>Vertebrata</taxon>
        <taxon>Euteleostomi</taxon>
        <taxon>Mammalia</taxon>
        <taxon>Eutheria</taxon>
        <taxon>Euarchontoglires</taxon>
        <taxon>Glires</taxon>
        <taxon>Rodentia</taxon>
        <taxon>Myomorpha</taxon>
        <taxon>Muroidea</taxon>
        <taxon>Cricetidae</taxon>
        <taxon>Cricetinae</taxon>
        <taxon>Cricetulus</taxon>
    </lineage>
</organism>
<accession>G3HEG7</accession>
<reference evidence="3" key="1">
    <citation type="journal article" date="2011" name="Nat. Biotechnol.">
        <title>The genomic sequence of the Chinese hamster ovary (CHO)-K1 cell line.</title>
        <authorList>
            <person name="Xu X."/>
            <person name="Nagarajan H."/>
            <person name="Lewis N.E."/>
            <person name="Pan S."/>
            <person name="Cai Z."/>
            <person name="Liu X."/>
            <person name="Chen W."/>
            <person name="Xie M."/>
            <person name="Wang W."/>
            <person name="Hammond S."/>
            <person name="Andersen M.R."/>
            <person name="Neff N."/>
            <person name="Passarelli B."/>
            <person name="Koh W."/>
            <person name="Fan H.C."/>
            <person name="Wang J."/>
            <person name="Gui Y."/>
            <person name="Lee K.H."/>
            <person name="Betenbaugh M.J."/>
            <person name="Quake S.R."/>
            <person name="Famili I."/>
            <person name="Palsson B.O."/>
            <person name="Wang J."/>
        </authorList>
    </citation>
    <scope>NUCLEOTIDE SEQUENCE [LARGE SCALE GENOMIC DNA]</scope>
    <source>
        <strain evidence="3">CHO K1 cell line</strain>
    </source>
</reference>
<dbReference type="InParanoid" id="G3HEG7"/>
<evidence type="ECO:0000313" key="2">
    <source>
        <dbReference type="EMBL" id="EGW06719.1"/>
    </source>
</evidence>
<evidence type="ECO:0000313" key="3">
    <source>
        <dbReference type="Proteomes" id="UP000001075"/>
    </source>
</evidence>
<name>G3HEG7_CRIGR</name>
<dbReference type="Proteomes" id="UP000001075">
    <property type="component" value="Unassembled WGS sequence"/>
</dbReference>
<sequence>MWNSYDQKAEWLYLHMKLFSMAVLGILSGEQNKGGLHTGQNRSNSEQTSGGISMPPPN</sequence>
<gene>
    <name evidence="2" type="ORF">I79_008951</name>
</gene>
<feature type="region of interest" description="Disordered" evidence="1">
    <location>
        <begin position="30"/>
        <end position="58"/>
    </location>
</feature>
<evidence type="ECO:0000256" key="1">
    <source>
        <dbReference type="SAM" id="MobiDB-lite"/>
    </source>
</evidence>
<dbReference type="AlphaFoldDB" id="G3HEG7"/>
<dbReference type="EMBL" id="JH000314">
    <property type="protein sequence ID" value="EGW06719.1"/>
    <property type="molecule type" value="Genomic_DNA"/>
</dbReference>
<protein>
    <submittedName>
        <fullName evidence="2">Uncharacterized protein</fullName>
    </submittedName>
</protein>
<feature type="compositionally biased region" description="Polar residues" evidence="1">
    <location>
        <begin position="38"/>
        <end position="51"/>
    </location>
</feature>